<comment type="caution">
    <text evidence="2">The sequence shown here is derived from an EMBL/GenBank/DDBJ whole genome shotgun (WGS) entry which is preliminary data.</text>
</comment>
<sequence>MRQSDASQKRPVNAIATMRQLDASEKRLIGANLIFRLFDASGSLAGSVSRTHDRISVNWTLLVVRGTRPGLKLDQSVTQTLRNYHADAYFWESVQMTGAISRNSPHGAHNYGRLVVPTQETEQHSARTQNIFFAGGAVPVYHVRNCTREASPRPHERADPGLLSDLMTLMVGLLTLPTRDVTRRAGGCGHPGGQWTPHCRVSSLARYRLLAGSLSVPVRPAIPTSSTTVENGVTGTANPAADRRRTLPGVYIGPP</sequence>
<feature type="region of interest" description="Disordered" evidence="1">
    <location>
        <begin position="227"/>
        <end position="255"/>
    </location>
</feature>
<gene>
    <name evidence="2" type="ORF">PCANC_03255</name>
</gene>
<dbReference type="EMBL" id="PGCJ01000035">
    <property type="protein sequence ID" value="PLW55180.1"/>
    <property type="molecule type" value="Genomic_DNA"/>
</dbReference>
<protein>
    <submittedName>
        <fullName evidence="2">Uncharacterized protein</fullName>
    </submittedName>
</protein>
<proteinExistence type="predicted"/>
<dbReference type="Proteomes" id="UP000235388">
    <property type="component" value="Unassembled WGS sequence"/>
</dbReference>
<accession>A0A2N5VYX0</accession>
<dbReference type="AlphaFoldDB" id="A0A2N5VYX0"/>
<organism evidence="2 3">
    <name type="scientific">Puccinia coronata f. sp. avenae</name>
    <dbReference type="NCBI Taxonomy" id="200324"/>
    <lineage>
        <taxon>Eukaryota</taxon>
        <taxon>Fungi</taxon>
        <taxon>Dikarya</taxon>
        <taxon>Basidiomycota</taxon>
        <taxon>Pucciniomycotina</taxon>
        <taxon>Pucciniomycetes</taxon>
        <taxon>Pucciniales</taxon>
        <taxon>Pucciniaceae</taxon>
        <taxon>Puccinia</taxon>
    </lineage>
</organism>
<name>A0A2N5VYX0_9BASI</name>
<feature type="compositionally biased region" description="Polar residues" evidence="1">
    <location>
        <begin position="227"/>
        <end position="237"/>
    </location>
</feature>
<keyword evidence="3" id="KW-1185">Reference proteome</keyword>
<reference evidence="2 3" key="1">
    <citation type="submission" date="2017-11" db="EMBL/GenBank/DDBJ databases">
        <title>De novo assembly and phasing of dikaryotic genomes from two isolates of Puccinia coronata f. sp. avenae, the causal agent of oat crown rust.</title>
        <authorList>
            <person name="Miller M.E."/>
            <person name="Zhang Y."/>
            <person name="Omidvar V."/>
            <person name="Sperschneider J."/>
            <person name="Schwessinger B."/>
            <person name="Raley C."/>
            <person name="Palmer J.M."/>
            <person name="Garnica D."/>
            <person name="Upadhyaya N."/>
            <person name="Rathjen J."/>
            <person name="Taylor J.M."/>
            <person name="Park R.F."/>
            <person name="Dodds P.N."/>
            <person name="Hirsch C.D."/>
            <person name="Kianian S.F."/>
            <person name="Figueroa M."/>
        </authorList>
    </citation>
    <scope>NUCLEOTIDE SEQUENCE [LARGE SCALE GENOMIC DNA]</scope>
    <source>
        <strain evidence="2">12NC29</strain>
    </source>
</reference>
<evidence type="ECO:0000256" key="1">
    <source>
        <dbReference type="SAM" id="MobiDB-lite"/>
    </source>
</evidence>
<evidence type="ECO:0000313" key="3">
    <source>
        <dbReference type="Proteomes" id="UP000235388"/>
    </source>
</evidence>
<evidence type="ECO:0000313" key="2">
    <source>
        <dbReference type="EMBL" id="PLW55180.1"/>
    </source>
</evidence>